<feature type="domain" description="GGDEF" evidence="3">
    <location>
        <begin position="574"/>
        <end position="707"/>
    </location>
</feature>
<dbReference type="PANTHER" id="PTHR44757:SF2">
    <property type="entry name" value="BIOFILM ARCHITECTURE MAINTENANCE PROTEIN MBAA"/>
    <property type="match status" value="1"/>
</dbReference>
<dbReference type="Pfam" id="PF08448">
    <property type="entry name" value="PAS_4"/>
    <property type="match status" value="2"/>
</dbReference>
<dbReference type="CDD" id="cd01949">
    <property type="entry name" value="GGDEF"/>
    <property type="match status" value="1"/>
</dbReference>
<dbReference type="PROSITE" id="PS50883">
    <property type="entry name" value="EAL"/>
    <property type="match status" value="1"/>
</dbReference>
<dbReference type="Pfam" id="PF00990">
    <property type="entry name" value="GGDEF"/>
    <property type="match status" value="1"/>
</dbReference>
<dbReference type="SUPFAM" id="SSF55785">
    <property type="entry name" value="PYP-like sensor domain (PAS domain)"/>
    <property type="match status" value="3"/>
</dbReference>
<protein>
    <submittedName>
        <fullName evidence="4">EAL domain-containing protein</fullName>
    </submittedName>
</protein>
<dbReference type="InterPro" id="IPR052155">
    <property type="entry name" value="Biofilm_reg_signaling"/>
</dbReference>
<dbReference type="GO" id="GO:0006355">
    <property type="term" value="P:regulation of DNA-templated transcription"/>
    <property type="evidence" value="ECO:0007669"/>
    <property type="project" value="InterPro"/>
</dbReference>
<dbReference type="InterPro" id="IPR013767">
    <property type="entry name" value="PAS_fold"/>
</dbReference>
<dbReference type="Pfam" id="PF00989">
    <property type="entry name" value="PAS"/>
    <property type="match status" value="1"/>
</dbReference>
<comment type="caution">
    <text evidence="4">The sequence shown here is derived from an EMBL/GenBank/DDBJ whole genome shotgun (WGS) entry which is preliminary data.</text>
</comment>
<feature type="domain" description="PAS" evidence="1">
    <location>
        <begin position="170"/>
        <end position="222"/>
    </location>
</feature>
<dbReference type="PANTHER" id="PTHR44757">
    <property type="entry name" value="DIGUANYLATE CYCLASE DGCP"/>
    <property type="match status" value="1"/>
</dbReference>
<dbReference type="CDD" id="cd00130">
    <property type="entry name" value="PAS"/>
    <property type="match status" value="3"/>
</dbReference>
<dbReference type="Pfam" id="PF00563">
    <property type="entry name" value="EAL"/>
    <property type="match status" value="1"/>
</dbReference>
<evidence type="ECO:0000313" key="5">
    <source>
        <dbReference type="Proteomes" id="UP000664122"/>
    </source>
</evidence>
<accession>A0A939JVX2</accession>
<dbReference type="SMART" id="SM00052">
    <property type="entry name" value="EAL"/>
    <property type="match status" value="1"/>
</dbReference>
<evidence type="ECO:0000259" key="3">
    <source>
        <dbReference type="PROSITE" id="PS50887"/>
    </source>
</evidence>
<dbReference type="InterPro" id="IPR013656">
    <property type="entry name" value="PAS_4"/>
</dbReference>
<dbReference type="PROSITE" id="PS50887">
    <property type="entry name" value="GGDEF"/>
    <property type="match status" value="1"/>
</dbReference>
<evidence type="ECO:0000313" key="4">
    <source>
        <dbReference type="EMBL" id="MBO0662437.1"/>
    </source>
</evidence>
<name>A0A939JVX2_9HYPH</name>
<dbReference type="Gene3D" id="3.20.20.450">
    <property type="entry name" value="EAL domain"/>
    <property type="match status" value="1"/>
</dbReference>
<dbReference type="SMART" id="SM00086">
    <property type="entry name" value="PAC"/>
    <property type="match status" value="3"/>
</dbReference>
<dbReference type="EMBL" id="JAFMPP010000005">
    <property type="protein sequence ID" value="MBO0662437.1"/>
    <property type="molecule type" value="Genomic_DNA"/>
</dbReference>
<dbReference type="InterPro" id="IPR029787">
    <property type="entry name" value="Nucleotide_cyclase"/>
</dbReference>
<dbReference type="InterPro" id="IPR001610">
    <property type="entry name" value="PAC"/>
</dbReference>
<dbReference type="InterPro" id="IPR029016">
    <property type="entry name" value="GAF-like_dom_sf"/>
</dbReference>
<evidence type="ECO:0000259" key="1">
    <source>
        <dbReference type="PROSITE" id="PS50112"/>
    </source>
</evidence>
<dbReference type="CDD" id="cd01948">
    <property type="entry name" value="EAL"/>
    <property type="match status" value="1"/>
</dbReference>
<dbReference type="SMART" id="SM00267">
    <property type="entry name" value="GGDEF"/>
    <property type="match status" value="1"/>
</dbReference>
<dbReference type="PROSITE" id="PS50112">
    <property type="entry name" value="PAS"/>
    <property type="match status" value="2"/>
</dbReference>
<keyword evidence="5" id="KW-1185">Reference proteome</keyword>
<dbReference type="Pfam" id="PF01590">
    <property type="entry name" value="GAF"/>
    <property type="match status" value="1"/>
</dbReference>
<dbReference type="InterPro" id="IPR003018">
    <property type="entry name" value="GAF"/>
</dbReference>
<proteinExistence type="predicted"/>
<sequence length="973" mass="109404">MRHAPADTTLSDYESLRLEEVSKYKFLKKRPPHLSDHIVGLTSDIFGARYAFISLIEKDSIWFRSRFGFEDNEASRESSFSAYTVDNNSVTTILDTHEHPRFKFAPQVVEDPHVRFYAGAPLITPRGYVIGALSIADTRARLDFSDEDQRRLLTLAKLVMDQFELKRLTEEHNAALALSRTTSDAILHVALPGTITYANSAAKRIIGWNEHELFRKPLAELLPASLVKRIAAAARRFEKWPQRHTALSTVETRIRNACGRDVPIEFSAGFWTTDDVIHMGAIIRDVSERKRREASFQMLFEQSPVPMWIIDTGNLRFLATNDAVCELYGYSREEMLARSVLDVRLPEERQQAARILTSVQESYEPTTPWTHVKADGARIRVLTFARRIQYKGRLAIVVAVIDVTESERAANELKSTQIFLDAIIENIPSMLLVKTVKDGRIVLLNRAGERFLDQDRDAVIGKQTSELLPFAEIEKYLEADRRVQSGSRAVVVENHKISLPRGSRILRTQKVPVPDSNGDPLYILGVSEDVTERIEIEERNRYLSRHDVLTELPNRFAFQDLLDLELSIDADRSPGFSLHLLDLDRFKAINDSFGHLAGDALLRQVANRLLDIKGPNDIVARLGGDEFAIIGRSCASRDAIEHFATAVTASLSKPFDIDEQEVTVGCSIGIAFHPQDGREADALLKHADLALYAAKANGVGGFVLFDPKMEEKADRERRLRRDLIHALERHQLDVVYQPIVDARSKRPVDCEALLRWHHPELGPISPVEFIPIAESINLIGSIGCWVLRRACETAATWPRHVKVAVNLSVRQFARPNLITEVKRGLADSGLSADRLVLEITESVLLGDTEENLAVLKRLKDLGAHIALDDFGTGYSSLSYLQKFHFDRIKIDKSFITELDHSTNSLSIIRAIISLGKTFNADITAEGVETDSQYQILKREHCDHCQGYYFSKPIDAKTVGAWLAASEAKSDASV</sequence>
<dbReference type="Gene3D" id="3.30.450.40">
    <property type="match status" value="1"/>
</dbReference>
<dbReference type="SUPFAM" id="SSF55781">
    <property type="entry name" value="GAF domain-like"/>
    <property type="match status" value="1"/>
</dbReference>
<dbReference type="Gene3D" id="3.30.70.270">
    <property type="match status" value="1"/>
</dbReference>
<dbReference type="NCBIfam" id="TIGR00254">
    <property type="entry name" value="GGDEF"/>
    <property type="match status" value="1"/>
</dbReference>
<reference evidence="4" key="1">
    <citation type="submission" date="2021-03" db="EMBL/GenBank/DDBJ databases">
        <title>Whole genome sequence of Jiella sp. CQZ9-1.</title>
        <authorList>
            <person name="Tuo L."/>
        </authorList>
    </citation>
    <scope>NUCLEOTIDE SEQUENCE</scope>
    <source>
        <strain evidence="4">CQZ9-1</strain>
    </source>
</reference>
<dbReference type="InterPro" id="IPR035965">
    <property type="entry name" value="PAS-like_dom_sf"/>
</dbReference>
<dbReference type="InterPro" id="IPR043128">
    <property type="entry name" value="Rev_trsase/Diguanyl_cyclase"/>
</dbReference>
<dbReference type="AlphaFoldDB" id="A0A939JVX2"/>
<organism evidence="4 5">
    <name type="scientific">Jiella flava</name>
    <dbReference type="NCBI Taxonomy" id="2816857"/>
    <lineage>
        <taxon>Bacteria</taxon>
        <taxon>Pseudomonadati</taxon>
        <taxon>Pseudomonadota</taxon>
        <taxon>Alphaproteobacteria</taxon>
        <taxon>Hyphomicrobiales</taxon>
        <taxon>Aurantimonadaceae</taxon>
        <taxon>Jiella</taxon>
    </lineage>
</organism>
<dbReference type="InterPro" id="IPR000014">
    <property type="entry name" value="PAS"/>
</dbReference>
<dbReference type="Proteomes" id="UP000664122">
    <property type="component" value="Unassembled WGS sequence"/>
</dbReference>
<dbReference type="SMART" id="SM00091">
    <property type="entry name" value="PAS"/>
    <property type="match status" value="3"/>
</dbReference>
<gene>
    <name evidence="4" type="ORF">J1C48_07615</name>
</gene>
<dbReference type="InterPro" id="IPR035919">
    <property type="entry name" value="EAL_sf"/>
</dbReference>
<dbReference type="NCBIfam" id="TIGR00229">
    <property type="entry name" value="sensory_box"/>
    <property type="match status" value="3"/>
</dbReference>
<dbReference type="Gene3D" id="3.30.450.20">
    <property type="entry name" value="PAS domain"/>
    <property type="match status" value="3"/>
</dbReference>
<dbReference type="SUPFAM" id="SSF141868">
    <property type="entry name" value="EAL domain-like"/>
    <property type="match status" value="1"/>
</dbReference>
<dbReference type="InterPro" id="IPR001633">
    <property type="entry name" value="EAL_dom"/>
</dbReference>
<feature type="domain" description="PAS" evidence="1">
    <location>
        <begin position="292"/>
        <end position="363"/>
    </location>
</feature>
<dbReference type="InterPro" id="IPR000160">
    <property type="entry name" value="GGDEF_dom"/>
</dbReference>
<feature type="domain" description="EAL" evidence="2">
    <location>
        <begin position="716"/>
        <end position="966"/>
    </location>
</feature>
<dbReference type="SUPFAM" id="SSF55073">
    <property type="entry name" value="Nucleotide cyclase"/>
    <property type="match status" value="1"/>
</dbReference>
<evidence type="ECO:0000259" key="2">
    <source>
        <dbReference type="PROSITE" id="PS50883"/>
    </source>
</evidence>